<evidence type="ECO:0000313" key="2">
    <source>
        <dbReference type="EMBL" id="CAD7093050.1"/>
    </source>
</evidence>
<evidence type="ECO:0000313" key="3">
    <source>
        <dbReference type="Proteomes" id="UP000594454"/>
    </source>
</evidence>
<dbReference type="SUPFAM" id="SSF52266">
    <property type="entry name" value="SGNH hydrolase"/>
    <property type="match status" value="1"/>
</dbReference>
<dbReference type="Gene3D" id="3.40.50.1110">
    <property type="entry name" value="SGNH hydrolase"/>
    <property type="match status" value="1"/>
</dbReference>
<gene>
    <name evidence="2" type="ORF">HERILL_LOCUS15361</name>
</gene>
<dbReference type="InterPro" id="IPR036514">
    <property type="entry name" value="SGNH_hydro_sf"/>
</dbReference>
<evidence type="ECO:0000259" key="1">
    <source>
        <dbReference type="Pfam" id="PF17182"/>
    </source>
</evidence>
<organism evidence="2 3">
    <name type="scientific">Hermetia illucens</name>
    <name type="common">Black soldier fly</name>
    <dbReference type="NCBI Taxonomy" id="343691"/>
    <lineage>
        <taxon>Eukaryota</taxon>
        <taxon>Metazoa</taxon>
        <taxon>Ecdysozoa</taxon>
        <taxon>Arthropoda</taxon>
        <taxon>Hexapoda</taxon>
        <taxon>Insecta</taxon>
        <taxon>Pterygota</taxon>
        <taxon>Neoptera</taxon>
        <taxon>Endopterygota</taxon>
        <taxon>Diptera</taxon>
        <taxon>Brachycera</taxon>
        <taxon>Stratiomyomorpha</taxon>
        <taxon>Stratiomyidae</taxon>
        <taxon>Hermetiinae</taxon>
        <taxon>Hermetia</taxon>
    </lineage>
</organism>
<dbReference type="AlphaFoldDB" id="A0A7R8V559"/>
<sequence>MLSDLNEVSSDPPIVENMNPSFNNADSFANIDDVPLDVLMRSILISRAKTGATIQDLRSDYYEHTGEKFPFEENIVDSLLNIPGVICYKDHNGTFIFNLSRTSPKSQHILNMVRNQKPSYKSMQNRGSGIFFKSPRNGGDNQCFFRDNYDYLNKWSRPQEYTENGSAHLYIYQLLGDDFFLFMAKMELNCQFTLGHRILQSGLCVSGQTIASAAERVRTFRNLSKYIIVNIGSVDILHGRDLMDMKHDFLELMKAFRLRNIFPIVTTLAPLANNYHRPCLKQNLEHFNEFLRHNWQALDLWSIMVNRNGQTLYECYQSEARYVTGSNQPHVMWNKIGRQRILKFIKSQLL</sequence>
<keyword evidence="3" id="KW-1185">Reference proteome</keyword>
<proteinExistence type="predicted"/>
<dbReference type="OrthoDB" id="10034606at2759"/>
<name>A0A7R8V559_HERIL</name>
<feature type="domain" description="OSK" evidence="1">
    <location>
        <begin position="166"/>
        <end position="349"/>
    </location>
</feature>
<dbReference type="Proteomes" id="UP000594454">
    <property type="component" value="Chromosome 6"/>
</dbReference>
<dbReference type="FunCoup" id="A0A7R8V559">
    <property type="interactions" value="12"/>
</dbReference>
<protein>
    <recommendedName>
        <fullName evidence="1">OSK domain-containing protein</fullName>
    </recommendedName>
</protein>
<dbReference type="InterPro" id="IPR033447">
    <property type="entry name" value="OSK"/>
</dbReference>
<reference evidence="2 3" key="1">
    <citation type="submission" date="2020-11" db="EMBL/GenBank/DDBJ databases">
        <authorList>
            <person name="Wallbank WR R."/>
            <person name="Pardo Diaz C."/>
            <person name="Kozak K."/>
            <person name="Martin S."/>
            <person name="Jiggins C."/>
            <person name="Moest M."/>
            <person name="Warren A I."/>
            <person name="Generalovic N T."/>
            <person name="Byers J.R.P. K."/>
            <person name="Montejo-Kovacevich G."/>
            <person name="Yen C E."/>
        </authorList>
    </citation>
    <scope>NUCLEOTIDE SEQUENCE [LARGE SCALE GENOMIC DNA]</scope>
</reference>
<dbReference type="EMBL" id="LR899014">
    <property type="protein sequence ID" value="CAD7093050.1"/>
    <property type="molecule type" value="Genomic_DNA"/>
</dbReference>
<dbReference type="InterPro" id="IPR041966">
    <property type="entry name" value="LOTUS-like"/>
</dbReference>
<dbReference type="Gene3D" id="3.30.420.610">
    <property type="entry name" value="LOTUS domain-like"/>
    <property type="match status" value="1"/>
</dbReference>
<dbReference type="InParanoid" id="A0A7R8V559"/>
<dbReference type="Pfam" id="PF17182">
    <property type="entry name" value="OSK"/>
    <property type="match status" value="1"/>
</dbReference>
<accession>A0A7R8V559</accession>